<keyword evidence="3" id="KW-1185">Reference proteome</keyword>
<dbReference type="EMBL" id="JAIWYP010000010">
    <property type="protein sequence ID" value="KAH3753941.1"/>
    <property type="molecule type" value="Genomic_DNA"/>
</dbReference>
<gene>
    <name evidence="2" type="ORF">DPMN_188594</name>
</gene>
<keyword evidence="1" id="KW-0472">Membrane</keyword>
<dbReference type="Proteomes" id="UP000828390">
    <property type="component" value="Unassembled WGS sequence"/>
</dbReference>
<name>A0A9D4I8N2_DREPO</name>
<accession>A0A9D4I8N2</accession>
<evidence type="ECO:0000256" key="1">
    <source>
        <dbReference type="SAM" id="Phobius"/>
    </source>
</evidence>
<reference evidence="2" key="1">
    <citation type="journal article" date="2019" name="bioRxiv">
        <title>The Genome of the Zebra Mussel, Dreissena polymorpha: A Resource for Invasive Species Research.</title>
        <authorList>
            <person name="McCartney M.A."/>
            <person name="Auch B."/>
            <person name="Kono T."/>
            <person name="Mallez S."/>
            <person name="Zhang Y."/>
            <person name="Obille A."/>
            <person name="Becker A."/>
            <person name="Abrahante J.E."/>
            <person name="Garbe J."/>
            <person name="Badalamenti J.P."/>
            <person name="Herman A."/>
            <person name="Mangelson H."/>
            <person name="Liachko I."/>
            <person name="Sullivan S."/>
            <person name="Sone E.D."/>
            <person name="Koren S."/>
            <person name="Silverstein K.A.T."/>
            <person name="Beckman K.B."/>
            <person name="Gohl D.M."/>
        </authorList>
    </citation>
    <scope>NUCLEOTIDE SEQUENCE</scope>
    <source>
        <strain evidence="2">Duluth1</strain>
        <tissue evidence="2">Whole animal</tissue>
    </source>
</reference>
<reference evidence="2" key="2">
    <citation type="submission" date="2020-11" db="EMBL/GenBank/DDBJ databases">
        <authorList>
            <person name="McCartney M.A."/>
            <person name="Auch B."/>
            <person name="Kono T."/>
            <person name="Mallez S."/>
            <person name="Becker A."/>
            <person name="Gohl D.M."/>
            <person name="Silverstein K.A.T."/>
            <person name="Koren S."/>
            <person name="Bechman K.B."/>
            <person name="Herman A."/>
            <person name="Abrahante J.E."/>
            <person name="Garbe J."/>
        </authorList>
    </citation>
    <scope>NUCLEOTIDE SEQUENCE</scope>
    <source>
        <strain evidence="2">Duluth1</strain>
        <tissue evidence="2">Whole animal</tissue>
    </source>
</reference>
<protein>
    <submittedName>
        <fullName evidence="2">Uncharacterized protein</fullName>
    </submittedName>
</protein>
<comment type="caution">
    <text evidence="2">The sequence shown here is derived from an EMBL/GenBank/DDBJ whole genome shotgun (WGS) entry which is preliminary data.</text>
</comment>
<dbReference type="AlphaFoldDB" id="A0A9D4I8N2"/>
<keyword evidence="1" id="KW-1133">Transmembrane helix</keyword>
<sequence length="204" mass="22683">MGETCSKTRILSVVVAVLVLVLAAVVAAFIYRETSSRSKRTELNENTVQDLYPAFFRSQEEQSVFNASFQQSFYFNRTVIQPTVKSTQSCSFACVNPAPARRKRQSTIGVQHGCCTSSAAFHAPTNHPNLQGQVRTFLQYENKKQFFTVHLCTALIGCTGCVCSQENNLAPAVVVKFGVQEVDELQDTEIDYFYFAGCCKCVND</sequence>
<keyword evidence="1" id="KW-0812">Transmembrane</keyword>
<organism evidence="2 3">
    <name type="scientific">Dreissena polymorpha</name>
    <name type="common">Zebra mussel</name>
    <name type="synonym">Mytilus polymorpha</name>
    <dbReference type="NCBI Taxonomy" id="45954"/>
    <lineage>
        <taxon>Eukaryota</taxon>
        <taxon>Metazoa</taxon>
        <taxon>Spiralia</taxon>
        <taxon>Lophotrochozoa</taxon>
        <taxon>Mollusca</taxon>
        <taxon>Bivalvia</taxon>
        <taxon>Autobranchia</taxon>
        <taxon>Heteroconchia</taxon>
        <taxon>Euheterodonta</taxon>
        <taxon>Imparidentia</taxon>
        <taxon>Neoheterodontei</taxon>
        <taxon>Myida</taxon>
        <taxon>Dreissenoidea</taxon>
        <taxon>Dreissenidae</taxon>
        <taxon>Dreissena</taxon>
    </lineage>
</organism>
<evidence type="ECO:0000313" key="2">
    <source>
        <dbReference type="EMBL" id="KAH3753941.1"/>
    </source>
</evidence>
<evidence type="ECO:0000313" key="3">
    <source>
        <dbReference type="Proteomes" id="UP000828390"/>
    </source>
</evidence>
<feature type="transmembrane region" description="Helical" evidence="1">
    <location>
        <begin position="12"/>
        <end position="31"/>
    </location>
</feature>
<proteinExistence type="predicted"/>